<dbReference type="KEGG" id="mpsy:CEK71_11835"/>
<feature type="region of interest" description="Disordered" evidence="8">
    <location>
        <begin position="471"/>
        <end position="491"/>
    </location>
</feature>
<evidence type="ECO:0000256" key="9">
    <source>
        <dbReference type="SAM" id="Phobius"/>
    </source>
</evidence>
<evidence type="ECO:0000256" key="6">
    <source>
        <dbReference type="ARBA" id="ARBA00023136"/>
    </source>
</evidence>
<dbReference type="Pfam" id="PF01757">
    <property type="entry name" value="Acyl_transf_3"/>
    <property type="match status" value="1"/>
</dbReference>
<dbReference type="RefSeq" id="WP_088619580.1">
    <property type="nucleotide sequence ID" value="NZ_CP022129.1"/>
</dbReference>
<dbReference type="PANTHER" id="PTHR23028">
    <property type="entry name" value="ACETYLTRANSFERASE"/>
    <property type="match status" value="1"/>
</dbReference>
<dbReference type="GO" id="GO:0009103">
    <property type="term" value="P:lipopolysaccharide biosynthetic process"/>
    <property type="evidence" value="ECO:0007669"/>
    <property type="project" value="TreeGrafter"/>
</dbReference>
<keyword evidence="13" id="KW-1185">Reference proteome</keyword>
<dbReference type="InterPro" id="IPR002656">
    <property type="entry name" value="Acyl_transf_3_dom"/>
</dbReference>
<accession>A0A1Z4BZJ7</accession>
<evidence type="ECO:0000256" key="5">
    <source>
        <dbReference type="ARBA" id="ARBA00022989"/>
    </source>
</evidence>
<keyword evidence="2" id="KW-1003">Cell membrane</keyword>
<organism evidence="11 13">
    <name type="scientific">Methylovulum psychrotolerans</name>
    <dbReference type="NCBI Taxonomy" id="1704499"/>
    <lineage>
        <taxon>Bacteria</taxon>
        <taxon>Pseudomonadati</taxon>
        <taxon>Pseudomonadota</taxon>
        <taxon>Gammaproteobacteria</taxon>
        <taxon>Methylococcales</taxon>
        <taxon>Methylococcaceae</taxon>
        <taxon>Methylovulum</taxon>
    </lineage>
</organism>
<evidence type="ECO:0000256" key="4">
    <source>
        <dbReference type="ARBA" id="ARBA00022692"/>
    </source>
</evidence>
<protein>
    <submittedName>
        <fullName evidence="12">Acyltransferase</fullName>
    </submittedName>
</protein>
<feature type="transmembrane region" description="Helical" evidence="9">
    <location>
        <begin position="160"/>
        <end position="180"/>
    </location>
</feature>
<dbReference type="PANTHER" id="PTHR23028:SF53">
    <property type="entry name" value="ACYL_TRANSF_3 DOMAIN-CONTAINING PROTEIN"/>
    <property type="match status" value="1"/>
</dbReference>
<evidence type="ECO:0000256" key="8">
    <source>
        <dbReference type="SAM" id="MobiDB-lite"/>
    </source>
</evidence>
<feature type="transmembrane region" description="Helical" evidence="9">
    <location>
        <begin position="51"/>
        <end position="75"/>
    </location>
</feature>
<sequence length="684" mass="75132">MKPLPPLSLLIGLSCQDAAKPPASASGHLAYLDGLRTLAIIAVLAYHQDNAWLPGGYLGVEVFFVISGFIITRLLQQEWANARHINFQRFYWRRWLRLFPSMLAMALGVWVWLVLFHPSDSPQIRADLPYALSFTGNLHYIFNQVSYFEGIGRPPVFEHLWSLAVEFQFYLLWPTFCLLLFRLPTRLAALMLVLGSWGSYAWMASLYTPDADASRLYFGTDTRAGAFLIGALAMLVSQHWQPRRRVQMVSAPIGAAAFGALATALYFLEANDPRLYSGGFAAVALLTGGVIIHCHASHRYDPVRLILGNRLTAWLGNRSYSIYLWHWPVFCLSLPWVDIPFEGSELFLLRLAVTLACAEICHHLVEEPFRKGLLARTWQALSQGDTLRRLQAAGFSGLALASTVGGGYYLVRSTEAAIRQATSEVSEAASFGEALPIPQVFDVVTVGNTRFNSRLGTFLNSDFSMPPALLGPTIPPPAGGNAEEEEEDDTPESVTAMCANAGGNTRRKVVWEKNNSNGYVTRVHTSSKKKPAILAIGDSVMVGAAAELLRKMPGLMLDAKVGRQLGDALQLLDGTYTPQADGTVLIHLGNNGPLNKAQVDKLIGHLKSNQQLILVNLKLPRNYESANNHLLEKAAQHAGVKLLNWRSVGLAGTKIFADDGLHLTGKGIRLYTETLLKALCVASK</sequence>
<dbReference type="SUPFAM" id="SSF52266">
    <property type="entry name" value="SGNH hydrolase"/>
    <property type="match status" value="1"/>
</dbReference>
<dbReference type="GO" id="GO:0005886">
    <property type="term" value="C:plasma membrane"/>
    <property type="evidence" value="ECO:0007669"/>
    <property type="project" value="UniProtKB-SubCell"/>
</dbReference>
<name>A0A1Z4BZJ7_9GAMM</name>
<keyword evidence="4 9" id="KW-0812">Transmembrane</keyword>
<feature type="compositionally biased region" description="Acidic residues" evidence="8">
    <location>
        <begin position="482"/>
        <end position="491"/>
    </location>
</feature>
<dbReference type="OrthoDB" id="9767863at2"/>
<dbReference type="InterPro" id="IPR050879">
    <property type="entry name" value="Acyltransferase_3"/>
</dbReference>
<evidence type="ECO:0000313" key="11">
    <source>
        <dbReference type="EMBL" id="ASF46708.1"/>
    </source>
</evidence>
<dbReference type="InterPro" id="IPR036514">
    <property type="entry name" value="SGNH_hydro_sf"/>
</dbReference>
<feature type="domain" description="Acyltransferase 3" evidence="10">
    <location>
        <begin position="30"/>
        <end position="355"/>
    </location>
</feature>
<feature type="transmembrane region" description="Helical" evidence="9">
    <location>
        <begin position="248"/>
        <end position="268"/>
    </location>
</feature>
<evidence type="ECO:0000256" key="2">
    <source>
        <dbReference type="ARBA" id="ARBA00022475"/>
    </source>
</evidence>
<dbReference type="GO" id="GO:0016747">
    <property type="term" value="F:acyltransferase activity, transferring groups other than amino-acyl groups"/>
    <property type="evidence" value="ECO:0007669"/>
    <property type="project" value="InterPro"/>
</dbReference>
<evidence type="ECO:0000256" key="1">
    <source>
        <dbReference type="ARBA" id="ARBA00004651"/>
    </source>
</evidence>
<dbReference type="Proteomes" id="UP000197019">
    <property type="component" value="Chromosome"/>
</dbReference>
<dbReference type="EMBL" id="PGFZ01000003">
    <property type="protein sequence ID" value="POZ52304.1"/>
    <property type="molecule type" value="Genomic_DNA"/>
</dbReference>
<gene>
    <name evidence="12" type="ORF">AADEFJLK_01779</name>
    <name evidence="11" type="ORF">CEK71_11835</name>
</gene>
<proteinExistence type="predicted"/>
<dbReference type="PROSITE" id="PS51257">
    <property type="entry name" value="PROKAR_LIPOPROTEIN"/>
    <property type="match status" value="1"/>
</dbReference>
<evidence type="ECO:0000313" key="14">
    <source>
        <dbReference type="Proteomes" id="UP000237423"/>
    </source>
</evidence>
<feature type="transmembrane region" description="Helical" evidence="9">
    <location>
        <begin position="274"/>
        <end position="294"/>
    </location>
</feature>
<dbReference type="Gene3D" id="3.40.50.1110">
    <property type="entry name" value="SGNH hydrolase"/>
    <property type="match status" value="1"/>
</dbReference>
<dbReference type="GO" id="GO:0016788">
    <property type="term" value="F:hydrolase activity, acting on ester bonds"/>
    <property type="evidence" value="ECO:0007669"/>
    <property type="project" value="UniProtKB-ARBA"/>
</dbReference>
<evidence type="ECO:0000256" key="7">
    <source>
        <dbReference type="ARBA" id="ARBA00023315"/>
    </source>
</evidence>
<keyword evidence="3 12" id="KW-0808">Transferase</keyword>
<feature type="transmembrane region" description="Helical" evidence="9">
    <location>
        <begin position="187"/>
        <end position="204"/>
    </location>
</feature>
<feature type="transmembrane region" description="Helical" evidence="9">
    <location>
        <begin position="95"/>
        <end position="115"/>
    </location>
</feature>
<evidence type="ECO:0000259" key="10">
    <source>
        <dbReference type="Pfam" id="PF01757"/>
    </source>
</evidence>
<reference evidence="12 14" key="2">
    <citation type="submission" date="2017-11" db="EMBL/GenBank/DDBJ databases">
        <title>Draft Genome Sequence of Methylobacter psychrotolerans Sph1T, an Obligate Methanotroph from Low-Temperature Environments.</title>
        <authorList>
            <person name="Oshkin I.Y."/>
            <person name="Miroshnikov K."/>
            <person name="Belova S.E."/>
            <person name="Korzhenkov A."/>
            <person name="Toshchakov S.V."/>
            <person name="Dedysh S.N."/>
        </authorList>
    </citation>
    <scope>NUCLEOTIDE SEQUENCE [LARGE SCALE GENOMIC DNA]</scope>
    <source>
        <strain evidence="12 14">Sph1</strain>
    </source>
</reference>
<keyword evidence="5 9" id="KW-1133">Transmembrane helix</keyword>
<keyword evidence="6 9" id="KW-0472">Membrane</keyword>
<dbReference type="EMBL" id="CP022129">
    <property type="protein sequence ID" value="ASF46708.1"/>
    <property type="molecule type" value="Genomic_DNA"/>
</dbReference>
<dbReference type="AlphaFoldDB" id="A0A1Z4BZJ7"/>
<keyword evidence="7 12" id="KW-0012">Acyltransferase</keyword>
<dbReference type="Proteomes" id="UP000237423">
    <property type="component" value="Unassembled WGS sequence"/>
</dbReference>
<evidence type="ECO:0000256" key="3">
    <source>
        <dbReference type="ARBA" id="ARBA00022679"/>
    </source>
</evidence>
<comment type="subcellular location">
    <subcellularLocation>
        <location evidence="1">Cell membrane</location>
        <topology evidence="1">Multi-pass membrane protein</topology>
    </subcellularLocation>
</comment>
<evidence type="ECO:0000313" key="13">
    <source>
        <dbReference type="Proteomes" id="UP000197019"/>
    </source>
</evidence>
<evidence type="ECO:0000313" key="12">
    <source>
        <dbReference type="EMBL" id="POZ52304.1"/>
    </source>
</evidence>
<reference evidence="11 13" key="1">
    <citation type="submission" date="2017-06" db="EMBL/GenBank/DDBJ databases">
        <title>Genome Sequencing of the methanotroph Methylovulum psychrotolerants str. HV10-M2 isolated from a high-altitude environment.</title>
        <authorList>
            <person name="Mateos-Rivera A."/>
        </authorList>
    </citation>
    <scope>NUCLEOTIDE SEQUENCE [LARGE SCALE GENOMIC DNA]</scope>
    <source>
        <strain evidence="11 13">HV10_M2</strain>
    </source>
</reference>